<proteinExistence type="inferred from homology"/>
<dbReference type="Proteomes" id="UP000294664">
    <property type="component" value="Unassembled WGS sequence"/>
</dbReference>
<evidence type="ECO:0000256" key="4">
    <source>
        <dbReference type="ARBA" id="ARBA00022801"/>
    </source>
</evidence>
<evidence type="ECO:0000259" key="8">
    <source>
        <dbReference type="SMART" id="SM00235"/>
    </source>
</evidence>
<dbReference type="SUPFAM" id="SSF51120">
    <property type="entry name" value="beta-Roll"/>
    <property type="match status" value="1"/>
</dbReference>
<keyword evidence="2" id="KW-0645">Protease</keyword>
<dbReference type="InterPro" id="IPR024079">
    <property type="entry name" value="MetalloPept_cat_dom_sf"/>
</dbReference>
<evidence type="ECO:0000313" key="9">
    <source>
        <dbReference type="EMBL" id="TCT03242.1"/>
    </source>
</evidence>
<dbReference type="InterPro" id="IPR025193">
    <property type="entry name" value="DUF4114"/>
</dbReference>
<dbReference type="GO" id="GO:0006508">
    <property type="term" value="P:proteolysis"/>
    <property type="evidence" value="ECO:0007669"/>
    <property type="project" value="UniProtKB-KW"/>
</dbReference>
<dbReference type="Pfam" id="PF00353">
    <property type="entry name" value="HemolysinCabind"/>
    <property type="match status" value="2"/>
</dbReference>
<comment type="similarity">
    <text evidence="1">Belongs to the peptidase M10B family.</text>
</comment>
<dbReference type="PANTHER" id="PTHR10201">
    <property type="entry name" value="MATRIX METALLOPROTEINASE"/>
    <property type="match status" value="1"/>
</dbReference>
<dbReference type="InterPro" id="IPR001818">
    <property type="entry name" value="Pept_M10_metallopeptidase"/>
</dbReference>
<evidence type="ECO:0000256" key="6">
    <source>
        <dbReference type="ARBA" id="ARBA00023049"/>
    </source>
</evidence>
<dbReference type="Pfam" id="PF13448">
    <property type="entry name" value="DUF4114"/>
    <property type="match status" value="1"/>
</dbReference>
<accession>A0A4R3LRW9</accession>
<evidence type="ECO:0000256" key="7">
    <source>
        <dbReference type="SAM" id="MobiDB-lite"/>
    </source>
</evidence>
<keyword evidence="3" id="KW-0479">Metal-binding</keyword>
<reference evidence="9 10" key="1">
    <citation type="submission" date="2019-03" db="EMBL/GenBank/DDBJ databases">
        <title>Genomic Encyclopedia of Type Strains, Phase IV (KMG-IV): sequencing the most valuable type-strain genomes for metagenomic binning, comparative biology and taxonomic classification.</title>
        <authorList>
            <person name="Goeker M."/>
        </authorList>
    </citation>
    <scope>NUCLEOTIDE SEQUENCE [LARGE SCALE GENOMIC DNA]</scope>
    <source>
        <strain evidence="9 10">DSM 9035</strain>
    </source>
</reference>
<evidence type="ECO:0000256" key="2">
    <source>
        <dbReference type="ARBA" id="ARBA00022670"/>
    </source>
</evidence>
<protein>
    <submittedName>
        <fullName evidence="9">Serralysin</fullName>
    </submittedName>
</protein>
<organism evidence="9 10">
    <name type="scientific">Aquabacter spiritensis</name>
    <dbReference type="NCBI Taxonomy" id="933073"/>
    <lineage>
        <taxon>Bacteria</taxon>
        <taxon>Pseudomonadati</taxon>
        <taxon>Pseudomonadota</taxon>
        <taxon>Alphaproteobacteria</taxon>
        <taxon>Hyphomicrobiales</taxon>
        <taxon>Xanthobacteraceae</taxon>
        <taxon>Aquabacter</taxon>
    </lineage>
</organism>
<dbReference type="PANTHER" id="PTHR10201:SF323">
    <property type="entry name" value="MATRIX METALLOPROTEINASE-21"/>
    <property type="match status" value="1"/>
</dbReference>
<dbReference type="Gene3D" id="2.150.10.10">
    <property type="entry name" value="Serralysin-like metalloprotease, C-terminal"/>
    <property type="match status" value="1"/>
</dbReference>
<dbReference type="GO" id="GO:0008270">
    <property type="term" value="F:zinc ion binding"/>
    <property type="evidence" value="ECO:0007669"/>
    <property type="project" value="InterPro"/>
</dbReference>
<dbReference type="InterPro" id="IPR001343">
    <property type="entry name" value="Hemolysn_Ca-bd"/>
</dbReference>
<dbReference type="RefSeq" id="WP_165933794.1">
    <property type="nucleotide sequence ID" value="NZ_SMAI01000010.1"/>
</dbReference>
<dbReference type="SMART" id="SM00235">
    <property type="entry name" value="ZnMc"/>
    <property type="match status" value="1"/>
</dbReference>
<sequence>MSDVDDTPAPSGGAVYSTPKGGLYGGPFDSSGLDPNTRSVMMDNRWTTVFGGSEAASVIPFAFATSATDYTSVEGGYPDPALVSTFAPVTEEQKDAVRSAFGLVSSYTSLTFSEVDSALPADAAFRFARYSDTGSESNFPANSAAYAPTDSRMSGDTFLGGNGNVPASYFGTDHFNTIIHEMGHAFGLKHGHDPDYNGTLAPEFNDNEFSVMTYASYFGADTGGATEAWVGSAPQSYMMFDIAALQAYYGADFSKVGTEAVYTWDPATGQQSINGVPAAFTGPSATGKIFSTVWTQGALTTYDLSAFGDDQVNDLRPGYWLTFSYAQLADLNNAAPQGTLAYRAQGNIYNALLYEGDARSMISNLITGSGNDTITGNDLGNLLIANAGADTIFGGAGDDVISGGAGADLIDFGTGDDTLRDLLADLDGDVVTSFTLTSTLQIADALVGRANILFAATPEVATIEIGGTTLVLNGDFSGGDIMAAARGTGPDAHTQMSFVTYLPTLSEAVSVDLAAINGIANQAYLTGDGTVTYAMELSSATSAFANILGYYSITVDGTISDVHLAFDNTLDAAAPGTQVDLGIPEDGARVGFFLIQNGFTLFGDLPDDLTFFAPDGITPADLDSGLSPLLYSASRGFLGGTDIFHSFATLNPDDATQVLSGVAPGGEALWIGFEDLPTATGDNDFQDVVISIGTNADGLFIV</sequence>
<name>A0A4R3LRW9_9HYPH</name>
<feature type="region of interest" description="Disordered" evidence="7">
    <location>
        <begin position="1"/>
        <end position="20"/>
    </location>
</feature>
<dbReference type="GO" id="GO:0005509">
    <property type="term" value="F:calcium ion binding"/>
    <property type="evidence" value="ECO:0007669"/>
    <property type="project" value="InterPro"/>
</dbReference>
<evidence type="ECO:0000313" key="10">
    <source>
        <dbReference type="Proteomes" id="UP000294664"/>
    </source>
</evidence>
<dbReference type="Pfam" id="PF00413">
    <property type="entry name" value="Peptidase_M10"/>
    <property type="match status" value="1"/>
</dbReference>
<keyword evidence="10" id="KW-1185">Reference proteome</keyword>
<dbReference type="AlphaFoldDB" id="A0A4R3LRW9"/>
<feature type="domain" description="Peptidase metallopeptidase" evidence="8">
    <location>
        <begin position="52"/>
        <end position="224"/>
    </location>
</feature>
<dbReference type="InterPro" id="IPR006026">
    <property type="entry name" value="Peptidase_Metallo"/>
</dbReference>
<evidence type="ECO:0000256" key="3">
    <source>
        <dbReference type="ARBA" id="ARBA00022723"/>
    </source>
</evidence>
<dbReference type="InterPro" id="IPR034033">
    <property type="entry name" value="Serralysin-like"/>
</dbReference>
<dbReference type="PROSITE" id="PS00330">
    <property type="entry name" value="HEMOLYSIN_CALCIUM"/>
    <property type="match status" value="1"/>
</dbReference>
<dbReference type="CDD" id="cd04277">
    <property type="entry name" value="ZnMc_serralysin_like"/>
    <property type="match status" value="1"/>
</dbReference>
<comment type="caution">
    <text evidence="9">The sequence shown here is derived from an EMBL/GenBank/DDBJ whole genome shotgun (WGS) entry which is preliminary data.</text>
</comment>
<dbReference type="EMBL" id="SMAI01000010">
    <property type="protein sequence ID" value="TCT03242.1"/>
    <property type="molecule type" value="Genomic_DNA"/>
</dbReference>
<dbReference type="InterPro" id="IPR018511">
    <property type="entry name" value="Hemolysin-typ_Ca-bd_CS"/>
</dbReference>
<dbReference type="GO" id="GO:0004222">
    <property type="term" value="F:metalloendopeptidase activity"/>
    <property type="evidence" value="ECO:0007669"/>
    <property type="project" value="InterPro"/>
</dbReference>
<gene>
    <name evidence="9" type="ORF">EDC64_110107</name>
</gene>
<keyword evidence="4" id="KW-0378">Hydrolase</keyword>
<dbReference type="InterPro" id="IPR011049">
    <property type="entry name" value="Serralysin-like_metalloprot_C"/>
</dbReference>
<keyword evidence="5" id="KW-0862">Zinc</keyword>
<evidence type="ECO:0000256" key="5">
    <source>
        <dbReference type="ARBA" id="ARBA00022833"/>
    </source>
</evidence>
<keyword evidence="6" id="KW-0482">Metalloprotease</keyword>
<dbReference type="SUPFAM" id="SSF55486">
    <property type="entry name" value="Metalloproteases ('zincins'), catalytic domain"/>
    <property type="match status" value="1"/>
</dbReference>
<evidence type="ECO:0000256" key="1">
    <source>
        <dbReference type="ARBA" id="ARBA00009490"/>
    </source>
</evidence>
<dbReference type="Gene3D" id="3.40.390.10">
    <property type="entry name" value="Collagenase (Catalytic Domain)"/>
    <property type="match status" value="1"/>
</dbReference>
<dbReference type="GO" id="GO:0031012">
    <property type="term" value="C:extracellular matrix"/>
    <property type="evidence" value="ECO:0007669"/>
    <property type="project" value="InterPro"/>
</dbReference>